<dbReference type="InterPro" id="IPR054246">
    <property type="entry name" value="DUF6973"/>
</dbReference>
<accession>A0A2Z4LSG8</accession>
<feature type="domain" description="DUF6973" evidence="1">
    <location>
        <begin position="20"/>
        <end position="138"/>
    </location>
</feature>
<name>A0A2Z4LSG8_9FLAO</name>
<evidence type="ECO:0000259" key="1">
    <source>
        <dbReference type="Pfam" id="PF22322"/>
    </source>
</evidence>
<evidence type="ECO:0000313" key="3">
    <source>
        <dbReference type="Proteomes" id="UP000248536"/>
    </source>
</evidence>
<dbReference type="OrthoDB" id="1496068at2"/>
<dbReference type="Pfam" id="PF22322">
    <property type="entry name" value="DUF6973"/>
    <property type="match status" value="1"/>
</dbReference>
<dbReference type="RefSeq" id="WP_112378112.1">
    <property type="nucleotide sequence ID" value="NZ_CP030104.1"/>
</dbReference>
<keyword evidence="3" id="KW-1185">Reference proteome</keyword>
<dbReference type="EMBL" id="CP030104">
    <property type="protein sequence ID" value="AWX44659.1"/>
    <property type="molecule type" value="Genomic_DNA"/>
</dbReference>
<sequence>MNAIKALKQLDSKNIWILVKLCFQFPLFVFPTLSATKKCLSISTQHYGRAHYKNGPANAFRHALWNYLISKECYRWIKNEIKILSWSEKITDWHEHAFPNRKLAKEMDLHNNAVGRSIFKDYSNKTIPETIIILTAMTSKSIKVNENSNFANFKNKLVHINDES</sequence>
<reference evidence="2 3" key="1">
    <citation type="submission" date="2018-06" db="EMBL/GenBank/DDBJ databases">
        <title>Spongiibacterium sp. HME9304 Genome sequencing and assembly.</title>
        <authorList>
            <person name="Kang H."/>
            <person name="Kim H."/>
            <person name="Joh K."/>
        </authorList>
    </citation>
    <scope>NUCLEOTIDE SEQUENCE [LARGE SCALE GENOMIC DNA]</scope>
    <source>
        <strain evidence="2 3">HME9304</strain>
    </source>
</reference>
<dbReference type="AlphaFoldDB" id="A0A2Z4LSG8"/>
<evidence type="ECO:0000313" key="2">
    <source>
        <dbReference type="EMBL" id="AWX44659.1"/>
    </source>
</evidence>
<proteinExistence type="predicted"/>
<organism evidence="2 3">
    <name type="scientific">Flagellimonas maritima</name>
    <dbReference type="NCBI Taxonomy" id="1383885"/>
    <lineage>
        <taxon>Bacteria</taxon>
        <taxon>Pseudomonadati</taxon>
        <taxon>Bacteroidota</taxon>
        <taxon>Flavobacteriia</taxon>
        <taxon>Flavobacteriales</taxon>
        <taxon>Flavobacteriaceae</taxon>
        <taxon>Flagellimonas</taxon>
    </lineage>
</organism>
<dbReference type="KEGG" id="spon:HME9304_01662"/>
<protein>
    <recommendedName>
        <fullName evidence="1">DUF6973 domain-containing protein</fullName>
    </recommendedName>
</protein>
<dbReference type="Proteomes" id="UP000248536">
    <property type="component" value="Chromosome"/>
</dbReference>
<gene>
    <name evidence="2" type="ORF">HME9304_01662</name>
</gene>